<evidence type="ECO:0000256" key="3">
    <source>
        <dbReference type="ARBA" id="ARBA00022827"/>
    </source>
</evidence>
<dbReference type="Proteomes" id="UP001152836">
    <property type="component" value="Unassembled WGS sequence"/>
</dbReference>
<evidence type="ECO:0000256" key="2">
    <source>
        <dbReference type="ARBA" id="ARBA00022630"/>
    </source>
</evidence>
<dbReference type="GO" id="GO:0005777">
    <property type="term" value="C:peroxisome"/>
    <property type="evidence" value="ECO:0007669"/>
    <property type="project" value="InterPro"/>
</dbReference>
<keyword evidence="3" id="KW-0274">FAD</keyword>
<name>A0AAU9Z9F7_PHORO</name>
<evidence type="ECO:0000313" key="5">
    <source>
        <dbReference type="EMBL" id="CAH6787905.1"/>
    </source>
</evidence>
<dbReference type="GO" id="GO:0071949">
    <property type="term" value="F:FAD binding"/>
    <property type="evidence" value="ECO:0007669"/>
    <property type="project" value="InterPro"/>
</dbReference>
<dbReference type="PANTHER" id="PTHR10909">
    <property type="entry name" value="ELECTRON TRANSPORT OXIDOREDUCTASE"/>
    <property type="match status" value="1"/>
</dbReference>
<dbReference type="GO" id="GO:0055088">
    <property type="term" value="P:lipid homeostasis"/>
    <property type="evidence" value="ECO:0007669"/>
    <property type="project" value="TreeGrafter"/>
</dbReference>
<dbReference type="Gene3D" id="2.40.110.10">
    <property type="entry name" value="Butyryl-CoA Dehydrogenase, subunit A, domain 2"/>
    <property type="match status" value="1"/>
</dbReference>
<evidence type="ECO:0000259" key="4">
    <source>
        <dbReference type="Pfam" id="PF02770"/>
    </source>
</evidence>
<organism evidence="5 6">
    <name type="scientific">Phodopus roborovskii</name>
    <name type="common">Roborovski's desert hamster</name>
    <name type="synonym">Cricetulus roborovskii</name>
    <dbReference type="NCBI Taxonomy" id="109678"/>
    <lineage>
        <taxon>Eukaryota</taxon>
        <taxon>Metazoa</taxon>
        <taxon>Chordata</taxon>
        <taxon>Craniata</taxon>
        <taxon>Vertebrata</taxon>
        <taxon>Euteleostomi</taxon>
        <taxon>Mammalia</taxon>
        <taxon>Eutheria</taxon>
        <taxon>Euarchontoglires</taxon>
        <taxon>Glires</taxon>
        <taxon>Rodentia</taxon>
        <taxon>Myomorpha</taxon>
        <taxon>Muroidea</taxon>
        <taxon>Cricetidae</taxon>
        <taxon>Cricetinae</taxon>
        <taxon>Phodopus</taxon>
    </lineage>
</organism>
<dbReference type="InterPro" id="IPR006091">
    <property type="entry name" value="Acyl-CoA_Oxase/DH_mid-dom"/>
</dbReference>
<dbReference type="EMBL" id="CALSGD010001400">
    <property type="protein sequence ID" value="CAH6787905.1"/>
    <property type="molecule type" value="Genomic_DNA"/>
</dbReference>
<sequence length="449" mass="49505">MTGWSGLFIEVPLYRLAFEVACQGGSCLPRDSRAAGIMEEKRKNFISRSLVLGEVLCMADVATCVKCGIISLLFGGAINNLGSPEHVSKWFQQLKEQKYTGMFAMTEKGHGSNVRGIQTEATFDLDNQEFVIDTPCEDAQKMYIGNAMHGNYAAVFAQLIIEGRSQGLHCFIVPIRDENGNLYPGVTAIDMMHKEGLNGVDNGILIFDKVRIPRENLLDRFGSVAPDGQYHSPIQSKSARFNAMLATLTLSRLAVAFKAMGTMKYLGHKGCFTEPRWEHTLCILPCCPLNFQSISSGCSFPARKGDKDNTVSLEGGSRGGCAVKPGGVSTWNGLAGVPVHMTTYQFQNLPTSIHLSIYLPPINFCTHTHTHTHTHRCMHLRMNTCTHAFIQRHTHRWAFQGYPGRQIEELSEALGTHTAALTATVTLPWLWTVYNAPCLGPARKRAGLP</sequence>
<dbReference type="GO" id="GO:0005504">
    <property type="term" value="F:fatty acid binding"/>
    <property type="evidence" value="ECO:0007669"/>
    <property type="project" value="TreeGrafter"/>
</dbReference>
<dbReference type="AlphaFoldDB" id="A0AAU9Z9F7"/>
<dbReference type="InterPro" id="IPR012258">
    <property type="entry name" value="Acyl-CoA_oxidase"/>
</dbReference>
<feature type="domain" description="Acyl-CoA oxidase/dehydrogenase middle" evidence="4">
    <location>
        <begin position="103"/>
        <end position="210"/>
    </location>
</feature>
<comment type="caution">
    <text evidence="5">The sequence shown here is derived from an EMBL/GenBank/DDBJ whole genome shotgun (WGS) entry which is preliminary data.</text>
</comment>
<reference evidence="5" key="1">
    <citation type="submission" date="2022-06" db="EMBL/GenBank/DDBJ databases">
        <authorList>
            <person name="Andreotti S."/>
            <person name="Wyler E."/>
        </authorList>
    </citation>
    <scope>NUCLEOTIDE SEQUENCE</scope>
</reference>
<comment type="cofactor">
    <cofactor evidence="1">
        <name>FAD</name>
        <dbReference type="ChEBI" id="CHEBI:57692"/>
    </cofactor>
</comment>
<proteinExistence type="predicted"/>
<gene>
    <name evidence="5" type="primary">Acoxl</name>
    <name evidence="5" type="ORF">PHOROB_LOCUS5699</name>
</gene>
<dbReference type="FunFam" id="2.40.110.10:FF:000019">
    <property type="entry name" value="Acyl-coenzyme A oxidase"/>
    <property type="match status" value="1"/>
</dbReference>
<accession>A0AAU9Z9F7</accession>
<keyword evidence="2" id="KW-0285">Flavoprotein</keyword>
<protein>
    <submittedName>
        <fullName evidence="5">Acoxl protein</fullName>
    </submittedName>
</protein>
<evidence type="ECO:0000313" key="6">
    <source>
        <dbReference type="Proteomes" id="UP001152836"/>
    </source>
</evidence>
<keyword evidence="6" id="KW-1185">Reference proteome</keyword>
<evidence type="ECO:0000256" key="1">
    <source>
        <dbReference type="ARBA" id="ARBA00001974"/>
    </source>
</evidence>
<dbReference type="Pfam" id="PF02770">
    <property type="entry name" value="Acyl-CoA_dh_M"/>
    <property type="match status" value="1"/>
</dbReference>
<dbReference type="InterPro" id="IPR009100">
    <property type="entry name" value="AcylCoA_DH/oxidase_NM_dom_sf"/>
</dbReference>
<dbReference type="GO" id="GO:0003997">
    <property type="term" value="F:acyl-CoA oxidase activity"/>
    <property type="evidence" value="ECO:0007669"/>
    <property type="project" value="InterPro"/>
</dbReference>
<dbReference type="GO" id="GO:0033540">
    <property type="term" value="P:fatty acid beta-oxidation using acyl-CoA oxidase"/>
    <property type="evidence" value="ECO:0007669"/>
    <property type="project" value="TreeGrafter"/>
</dbReference>
<dbReference type="SUPFAM" id="SSF56645">
    <property type="entry name" value="Acyl-CoA dehydrogenase NM domain-like"/>
    <property type="match status" value="1"/>
</dbReference>
<dbReference type="InterPro" id="IPR046373">
    <property type="entry name" value="Acyl-CoA_Oxase/DH_mid-dom_sf"/>
</dbReference>
<dbReference type="PANTHER" id="PTHR10909:SF352">
    <property type="entry name" value="ACYL-COENZYME A OXIDASE-LIKE PROTEIN"/>
    <property type="match status" value="1"/>
</dbReference>